<dbReference type="Proteomes" id="UP001501490">
    <property type="component" value="Unassembled WGS sequence"/>
</dbReference>
<reference evidence="2" key="1">
    <citation type="journal article" date="2019" name="Int. J. Syst. Evol. Microbiol.">
        <title>The Global Catalogue of Microorganisms (GCM) 10K type strain sequencing project: providing services to taxonomists for standard genome sequencing and annotation.</title>
        <authorList>
            <consortium name="The Broad Institute Genomics Platform"/>
            <consortium name="The Broad Institute Genome Sequencing Center for Infectious Disease"/>
            <person name="Wu L."/>
            <person name="Ma J."/>
        </authorList>
    </citation>
    <scope>NUCLEOTIDE SEQUENCE [LARGE SCALE GENOMIC DNA]</scope>
    <source>
        <strain evidence="2">JCM 16929</strain>
    </source>
</reference>
<evidence type="ECO:0000313" key="1">
    <source>
        <dbReference type="EMBL" id="GAA3639186.1"/>
    </source>
</evidence>
<comment type="caution">
    <text evidence="1">The sequence shown here is derived from an EMBL/GenBank/DDBJ whole genome shotgun (WGS) entry which is preliminary data.</text>
</comment>
<keyword evidence="2" id="KW-1185">Reference proteome</keyword>
<proteinExistence type="predicted"/>
<sequence length="179" mass="20427">MEAMDVGSWLIVAFAFLVLPLATRPAVQRVAVALAERTDEWSKARAAVKDRMDPEQEKLWLWTKRRRLCAAIDRIEQLIATDDWMSATRQLGNRLAYEQLLDELRHTPDVFPAGLDSPAVDYWAQPLSERARTRRIRTVRDDGWDESTFTTGWSAATPAGFSAQPGEVEFLDIGRRREP</sequence>
<accession>A0ABP7ARZ8</accession>
<protein>
    <recommendedName>
        <fullName evidence="3">Sec-independent protein translocase protein TatB</fullName>
    </recommendedName>
</protein>
<dbReference type="RefSeq" id="WP_344809227.1">
    <property type="nucleotide sequence ID" value="NZ_BAABAB010000050.1"/>
</dbReference>
<evidence type="ECO:0000313" key="2">
    <source>
        <dbReference type="Proteomes" id="UP001501490"/>
    </source>
</evidence>
<name>A0ABP7ARZ8_9ACTN</name>
<organism evidence="1 2">
    <name type="scientific">Microlunatus ginsengisoli</name>
    <dbReference type="NCBI Taxonomy" id="363863"/>
    <lineage>
        <taxon>Bacteria</taxon>
        <taxon>Bacillati</taxon>
        <taxon>Actinomycetota</taxon>
        <taxon>Actinomycetes</taxon>
        <taxon>Propionibacteriales</taxon>
        <taxon>Propionibacteriaceae</taxon>
        <taxon>Microlunatus</taxon>
    </lineage>
</organism>
<evidence type="ECO:0008006" key="3">
    <source>
        <dbReference type="Google" id="ProtNLM"/>
    </source>
</evidence>
<dbReference type="EMBL" id="BAABAB010000050">
    <property type="protein sequence ID" value="GAA3639186.1"/>
    <property type="molecule type" value="Genomic_DNA"/>
</dbReference>
<gene>
    <name evidence="1" type="ORF">GCM10022236_47070</name>
</gene>